<evidence type="ECO:0000313" key="2">
    <source>
        <dbReference type="EMBL" id="CEL69362.1"/>
    </source>
</evidence>
<accession>F0VKP5</accession>
<reference evidence="1" key="2">
    <citation type="submission" date="2011-03" db="EMBL/GenBank/DDBJ databases">
        <title>Comparative genomics and transcriptomics of Neospora caninum and Toxoplasma gondii.</title>
        <authorList>
            <person name="Reid A.J."/>
            <person name="Sohal A."/>
            <person name="Harris D."/>
            <person name="Quail M."/>
            <person name="Sanders M."/>
            <person name="Berriman M."/>
            <person name="Wastling J.M."/>
            <person name="Pain A."/>
        </authorList>
    </citation>
    <scope>NUCLEOTIDE SEQUENCE</scope>
    <source>
        <strain evidence="1">Liverpool</strain>
    </source>
</reference>
<proteinExistence type="predicted"/>
<dbReference type="InParanoid" id="F0VKP5"/>
<dbReference type="OMA" id="PTLVFCC"/>
<sequence>MRRVREPPSLRNALENFKVASKEATRARGRAWSVYEGWPPRSRIPVGDEHSKFGPLKRRAFVFNRVNGTGRRREATLAICCGNKPVLLLSEVEFEALVEKLPWIKHEMSEFKKLL</sequence>
<dbReference type="OrthoDB" id="360604at2759"/>
<reference evidence="3" key="3">
    <citation type="journal article" date="2012" name="PLoS Pathog.">
        <title>Comparative genomics of the apicomplexan parasites Toxoplasma gondii and Neospora caninum: Coccidia differing in host range and transmission strategy.</title>
        <authorList>
            <person name="Reid A.J."/>
            <person name="Vermont S.J."/>
            <person name="Cotton J.A."/>
            <person name="Harris D."/>
            <person name="Hill-Cawthorne G.A."/>
            <person name="Konen-Waisman S."/>
            <person name="Latham S.M."/>
            <person name="Mourier T."/>
            <person name="Norton R."/>
            <person name="Quail M.A."/>
            <person name="Sanders M."/>
            <person name="Shanmugam D."/>
            <person name="Sohal A."/>
            <person name="Wasmuth J.D."/>
            <person name="Brunk B."/>
            <person name="Grigg M.E."/>
            <person name="Howard J.C."/>
            <person name="Parkinson J."/>
            <person name="Roos D.S."/>
            <person name="Trees A.J."/>
            <person name="Berriman M."/>
            <person name="Pain A."/>
            <person name="Wastling J.M."/>
        </authorList>
    </citation>
    <scope>NUCLEOTIDE SEQUENCE [LARGE SCALE GENOMIC DNA]</scope>
    <source>
        <strain evidence="3">Liverpool</strain>
    </source>
</reference>
<evidence type="ECO:0000313" key="3">
    <source>
        <dbReference type="Proteomes" id="UP000007494"/>
    </source>
</evidence>
<reference evidence="1" key="1">
    <citation type="submission" date="2011-02" db="EMBL/GenBank/DDBJ databases">
        <authorList>
            <person name="Aslett M."/>
        </authorList>
    </citation>
    <scope>NUCLEOTIDE SEQUENCE</scope>
    <source>
        <strain evidence="1">Liverpool</strain>
    </source>
</reference>
<dbReference type="FunCoup" id="F0VKP5">
    <property type="interactions" value="6"/>
</dbReference>
<evidence type="ECO:0000313" key="1">
    <source>
        <dbReference type="EMBL" id="CBZ54646.1"/>
    </source>
</evidence>
<organism evidence="1 3">
    <name type="scientific">Neospora caninum (strain Liverpool)</name>
    <dbReference type="NCBI Taxonomy" id="572307"/>
    <lineage>
        <taxon>Eukaryota</taxon>
        <taxon>Sar</taxon>
        <taxon>Alveolata</taxon>
        <taxon>Apicomplexa</taxon>
        <taxon>Conoidasida</taxon>
        <taxon>Coccidia</taxon>
        <taxon>Eucoccidiorida</taxon>
        <taxon>Eimeriorina</taxon>
        <taxon>Sarcocystidae</taxon>
        <taxon>Neospora</taxon>
    </lineage>
</organism>
<dbReference type="AlphaFoldDB" id="F0VKP5"/>
<protein>
    <submittedName>
        <fullName evidence="1">Uncharacterized protein</fullName>
    </submittedName>
</protein>
<dbReference type="GeneID" id="13446596"/>
<dbReference type="Proteomes" id="UP000007494">
    <property type="component" value="Chromosome X"/>
</dbReference>
<dbReference type="VEuPathDB" id="ToxoDB:NCLIV_050740"/>
<reference evidence="2" key="4">
    <citation type="journal article" date="2015" name="PLoS ONE">
        <title>Comprehensive Evaluation of Toxoplasma gondii VEG and Neospora caninum LIV Genomes with Tachyzoite Stage Transcriptome and Proteome Defines Novel Transcript Features.</title>
        <authorList>
            <person name="Ramaprasad A."/>
            <person name="Mourier T."/>
            <person name="Naeem R."/>
            <person name="Malas T.B."/>
            <person name="Moussa E."/>
            <person name="Panigrahi A."/>
            <person name="Vermont S.J."/>
            <person name="Otto T.D."/>
            <person name="Wastling J."/>
            <person name="Pain A."/>
        </authorList>
    </citation>
    <scope>NUCLEOTIDE SEQUENCE</scope>
    <source>
        <strain evidence="2">Liverpool</strain>
    </source>
</reference>
<keyword evidence="3" id="KW-1185">Reference proteome</keyword>
<dbReference type="eggNOG" id="ENOG502SVTG">
    <property type="taxonomic scope" value="Eukaryota"/>
</dbReference>
<name>F0VKP5_NEOCL</name>
<dbReference type="RefSeq" id="XP_003884676.1">
    <property type="nucleotide sequence ID" value="XM_003884627.1"/>
</dbReference>
<dbReference type="EMBL" id="FR823391">
    <property type="protein sequence ID" value="CBZ54646.1"/>
    <property type="molecule type" value="Genomic_DNA"/>
</dbReference>
<gene>
    <name evidence="2" type="ORF">BN1204_050740</name>
    <name evidence="1" type="ORF">NCLIV_050740</name>
</gene>
<dbReference type="EMBL" id="LN714485">
    <property type="protein sequence ID" value="CEL69362.1"/>
    <property type="molecule type" value="Genomic_DNA"/>
</dbReference>